<evidence type="ECO:0000313" key="2">
    <source>
        <dbReference type="EMBL" id="CEA06996.1"/>
    </source>
</evidence>
<feature type="region of interest" description="Disordered" evidence="1">
    <location>
        <begin position="156"/>
        <end position="175"/>
    </location>
</feature>
<organism evidence="2">
    <name type="scientific">Arthrobacter saudimassiliensis</name>
    <dbReference type="NCBI Taxonomy" id="1461584"/>
    <lineage>
        <taxon>Bacteria</taxon>
        <taxon>Bacillati</taxon>
        <taxon>Actinomycetota</taxon>
        <taxon>Actinomycetes</taxon>
        <taxon>Micrococcales</taxon>
        <taxon>Micrococcaceae</taxon>
        <taxon>Arthrobacter</taxon>
    </lineage>
</organism>
<dbReference type="AlphaFoldDB" id="A0A078MQ76"/>
<dbReference type="PATRIC" id="fig|1461584.3.peg.296"/>
<dbReference type="GO" id="GO:0043720">
    <property type="term" value="F:3-keto-5-aminohexanoate cleavage activity"/>
    <property type="evidence" value="ECO:0007669"/>
    <property type="project" value="InterPro"/>
</dbReference>
<evidence type="ECO:0000256" key="1">
    <source>
        <dbReference type="SAM" id="MobiDB-lite"/>
    </source>
</evidence>
<proteinExistence type="predicted"/>
<gene>
    <name evidence="2" type="primary">kce</name>
    <name evidence="2" type="ORF">BN1051_00305</name>
</gene>
<dbReference type="Gene3D" id="3.20.20.70">
    <property type="entry name" value="Aldolase class I"/>
    <property type="match status" value="1"/>
</dbReference>
<dbReference type="Pfam" id="PF05853">
    <property type="entry name" value="BKACE"/>
    <property type="match status" value="2"/>
</dbReference>
<dbReference type="EMBL" id="LN483070">
    <property type="protein sequence ID" value="CEA06996.1"/>
    <property type="molecule type" value="Genomic_DNA"/>
</dbReference>
<accession>A0A078MQ76</accession>
<dbReference type="PANTHER" id="PTHR37418:SF1">
    <property type="entry name" value="3-KETO-5-AMINOHEXANOATE CLEAVAGE PROTEIN"/>
    <property type="match status" value="1"/>
</dbReference>
<dbReference type="InterPro" id="IPR013785">
    <property type="entry name" value="Aldolase_TIM"/>
</dbReference>
<protein>
    <submittedName>
        <fullName evidence="2">3-keto-5-aminohexanoate cleavage enzyme</fullName>
    </submittedName>
</protein>
<dbReference type="PANTHER" id="PTHR37418">
    <property type="entry name" value="3-KETO-5-AMINOHEXANOATE CLEAVAGE ENZYME-RELATED"/>
    <property type="match status" value="1"/>
</dbReference>
<reference evidence="2" key="1">
    <citation type="submission" date="2014-07" db="EMBL/GenBank/DDBJ databases">
        <authorList>
            <person name="Urmite Genomes Urmite Genomes"/>
        </authorList>
    </citation>
    <scope>NUCLEOTIDE SEQUENCE</scope>
    <source>
        <strain evidence="2">11W110_air</strain>
    </source>
</reference>
<sequence>MLKACLNGSRLPDEHPALPVTAEQLAEAAAAAAAAGAEAVHLHVKDAAGRDTFDPLLHAAAVTAVRALAPGLPVGVTTGAWAEPDPGTRVRMISSWTVLPDFASVNWHEDGAEEVAAALLGRGIGVEAGLWTPPAVAAWLRSALQDRCLRVLLEVQDEQPPTGHDRPGSTPDDAGVASAKQLLEALGLSELPVLLHGEGATAWPVLQFARRRGLDVRIGLEDTLVLPDGTPASDSAELVAAALRMAGDCRSDR</sequence>
<dbReference type="InterPro" id="IPR008567">
    <property type="entry name" value="BKACE"/>
</dbReference>
<name>A0A078MQ76_9MICC</name>